<comment type="caution">
    <text evidence="4">The sequence shown here is derived from an EMBL/GenBank/DDBJ whole genome shotgun (WGS) entry which is preliminary data.</text>
</comment>
<accession>A0A972GQS7</accession>
<evidence type="ECO:0000256" key="1">
    <source>
        <dbReference type="ARBA" id="ARBA00023002"/>
    </source>
</evidence>
<dbReference type="GO" id="GO:0016616">
    <property type="term" value="F:oxidoreductase activity, acting on the CH-OH group of donors, NAD or NADP as acceptor"/>
    <property type="evidence" value="ECO:0007669"/>
    <property type="project" value="UniProtKB-ARBA"/>
</dbReference>
<dbReference type="EMBL" id="WHOD01000062">
    <property type="protein sequence ID" value="NOU94693.1"/>
    <property type="molecule type" value="Genomic_DNA"/>
</dbReference>
<name>A0A972GQS7_9BACL</name>
<protein>
    <submittedName>
        <fullName evidence="4">D-2-hydroxyacid dehydrogenase</fullName>
    </submittedName>
</protein>
<reference evidence="4" key="1">
    <citation type="submission" date="2019-10" db="EMBL/GenBank/DDBJ databases">
        <title>Description of Paenibacillus glebae sp. nov.</title>
        <authorList>
            <person name="Carlier A."/>
            <person name="Qi S."/>
        </authorList>
    </citation>
    <scope>NUCLEOTIDE SEQUENCE</scope>
    <source>
        <strain evidence="4">LMG 31456</strain>
    </source>
</reference>
<evidence type="ECO:0000259" key="3">
    <source>
        <dbReference type="Pfam" id="PF02826"/>
    </source>
</evidence>
<dbReference type="Pfam" id="PF02826">
    <property type="entry name" value="2-Hacid_dh_C"/>
    <property type="match status" value="1"/>
</dbReference>
<organism evidence="4 5">
    <name type="scientific">Paenibacillus foliorum</name>
    <dbReference type="NCBI Taxonomy" id="2654974"/>
    <lineage>
        <taxon>Bacteria</taxon>
        <taxon>Bacillati</taxon>
        <taxon>Bacillota</taxon>
        <taxon>Bacilli</taxon>
        <taxon>Bacillales</taxon>
        <taxon>Paenibacillaceae</taxon>
        <taxon>Paenibacillus</taxon>
    </lineage>
</organism>
<dbReference type="InterPro" id="IPR036291">
    <property type="entry name" value="NAD(P)-bd_dom_sf"/>
</dbReference>
<dbReference type="Gene3D" id="3.40.50.720">
    <property type="entry name" value="NAD(P)-binding Rossmann-like Domain"/>
    <property type="match status" value="2"/>
</dbReference>
<keyword evidence="1" id="KW-0560">Oxidoreductase</keyword>
<dbReference type="SUPFAM" id="SSF52283">
    <property type="entry name" value="Formate/glycerate dehydrogenase catalytic domain-like"/>
    <property type="match status" value="1"/>
</dbReference>
<dbReference type="InterPro" id="IPR006140">
    <property type="entry name" value="D-isomer_DH_NAD-bd"/>
</dbReference>
<feature type="domain" description="D-isomer specific 2-hydroxyacid dehydrogenase NAD-binding" evidence="3">
    <location>
        <begin position="104"/>
        <end position="277"/>
    </location>
</feature>
<sequence length="312" mass="34801">MPNILVYYNEAEKYAAILKEHGYTSVKTAKTLDEALVHLPGTEIILGWNFPSHLLAQPEAATVQWVQSTGAGIDNLVADRTIPEKIVLTRIVDQFGGMISEYVFAYLLLHCKDIPRLLAAQANREWDKFSPGSLEGKVIGVAGLGSIGVEIVKKARAFHMKVHGLSLSGKNADIVDRHFTAADWKTFVSELDYLVLTLPLTSETRHVINRDILLSMKSNACLVNVGRGQLIVESDLIEVLKEKQHQTAVLDVFEKEPLDKENPLWSLSNVFITPHLSGLSKIEEVGRFFIDNLRRFEQGASLQGIVNRERGY</sequence>
<dbReference type="GO" id="GO:0051287">
    <property type="term" value="F:NAD binding"/>
    <property type="evidence" value="ECO:0007669"/>
    <property type="project" value="InterPro"/>
</dbReference>
<keyword evidence="2" id="KW-0520">NAD</keyword>
<keyword evidence="5" id="KW-1185">Reference proteome</keyword>
<dbReference type="PANTHER" id="PTHR43333">
    <property type="entry name" value="2-HACID_DH_C DOMAIN-CONTAINING PROTEIN"/>
    <property type="match status" value="1"/>
</dbReference>
<dbReference type="CDD" id="cd05300">
    <property type="entry name" value="2-Hacid_dh_1"/>
    <property type="match status" value="1"/>
</dbReference>
<dbReference type="Proteomes" id="UP000641588">
    <property type="component" value="Unassembled WGS sequence"/>
</dbReference>
<dbReference type="PROSITE" id="PS00671">
    <property type="entry name" value="D_2_HYDROXYACID_DH_3"/>
    <property type="match status" value="1"/>
</dbReference>
<dbReference type="AlphaFoldDB" id="A0A972GQS7"/>
<gene>
    <name evidence="4" type="ORF">GC093_15900</name>
</gene>
<evidence type="ECO:0000313" key="5">
    <source>
        <dbReference type="Proteomes" id="UP000641588"/>
    </source>
</evidence>
<evidence type="ECO:0000313" key="4">
    <source>
        <dbReference type="EMBL" id="NOU94693.1"/>
    </source>
</evidence>
<dbReference type="InterPro" id="IPR029753">
    <property type="entry name" value="D-isomer_DH_CS"/>
</dbReference>
<dbReference type="PANTHER" id="PTHR43333:SF1">
    <property type="entry name" value="D-ISOMER SPECIFIC 2-HYDROXYACID DEHYDROGENASE NAD-BINDING DOMAIN-CONTAINING PROTEIN"/>
    <property type="match status" value="1"/>
</dbReference>
<evidence type="ECO:0000256" key="2">
    <source>
        <dbReference type="ARBA" id="ARBA00023027"/>
    </source>
</evidence>
<proteinExistence type="predicted"/>
<dbReference type="SUPFAM" id="SSF51735">
    <property type="entry name" value="NAD(P)-binding Rossmann-fold domains"/>
    <property type="match status" value="1"/>
</dbReference>